<evidence type="ECO:0000313" key="3">
    <source>
        <dbReference type="Proteomes" id="UP000681720"/>
    </source>
</evidence>
<reference evidence="2" key="1">
    <citation type="submission" date="2021-02" db="EMBL/GenBank/DDBJ databases">
        <authorList>
            <person name="Nowell W R."/>
        </authorList>
    </citation>
    <scope>NUCLEOTIDE SEQUENCE</scope>
</reference>
<dbReference type="EMBL" id="CAJOBH010198585">
    <property type="protein sequence ID" value="CAF4981522.1"/>
    <property type="molecule type" value="Genomic_DNA"/>
</dbReference>
<evidence type="ECO:0000313" key="2">
    <source>
        <dbReference type="EMBL" id="CAF5150468.1"/>
    </source>
</evidence>
<dbReference type="EMBL" id="CAJOBJ010287294">
    <property type="protein sequence ID" value="CAF5150468.1"/>
    <property type="molecule type" value="Genomic_DNA"/>
</dbReference>
<evidence type="ECO:0000313" key="1">
    <source>
        <dbReference type="EMBL" id="CAF4981522.1"/>
    </source>
</evidence>
<proteinExistence type="predicted"/>
<dbReference type="Proteomes" id="UP000681967">
    <property type="component" value="Unassembled WGS sequence"/>
</dbReference>
<sequence>GPRDNNRKCSLLNTCMDACTITVGEKLTLAKLNSSDC</sequence>
<accession>A0A8S3G513</accession>
<comment type="caution">
    <text evidence="2">The sequence shown here is derived from an EMBL/GenBank/DDBJ whole genome shotgun (WGS) entry which is preliminary data.</text>
</comment>
<feature type="non-terminal residue" evidence="2">
    <location>
        <position position="1"/>
    </location>
</feature>
<organism evidence="2 3">
    <name type="scientific">Rotaria magnacalcarata</name>
    <dbReference type="NCBI Taxonomy" id="392030"/>
    <lineage>
        <taxon>Eukaryota</taxon>
        <taxon>Metazoa</taxon>
        <taxon>Spiralia</taxon>
        <taxon>Gnathifera</taxon>
        <taxon>Rotifera</taxon>
        <taxon>Eurotatoria</taxon>
        <taxon>Bdelloidea</taxon>
        <taxon>Philodinida</taxon>
        <taxon>Philodinidae</taxon>
        <taxon>Rotaria</taxon>
    </lineage>
</organism>
<gene>
    <name evidence="1" type="ORF">BYL167_LOCUS54899</name>
    <name evidence="2" type="ORF">GIL414_LOCUS65037</name>
</gene>
<dbReference type="Proteomes" id="UP000681720">
    <property type="component" value="Unassembled WGS sequence"/>
</dbReference>
<dbReference type="AlphaFoldDB" id="A0A8S3G513"/>
<name>A0A8S3G513_9BILA</name>
<protein>
    <submittedName>
        <fullName evidence="2">Uncharacterized protein</fullName>
    </submittedName>
</protein>